<feature type="active site" evidence="6">
    <location>
        <position position="38"/>
    </location>
</feature>
<evidence type="ECO:0000256" key="4">
    <source>
        <dbReference type="ARBA" id="ARBA00013208"/>
    </source>
</evidence>
<dbReference type="InterPro" id="IPR019758">
    <property type="entry name" value="Pept_S26A_signal_pept_1_CS"/>
</dbReference>
<evidence type="ECO:0000259" key="8">
    <source>
        <dbReference type="Pfam" id="PF10502"/>
    </source>
</evidence>
<dbReference type="EC" id="3.4.21.89" evidence="4"/>
<dbReference type="PROSITE" id="PS00761">
    <property type="entry name" value="SPASE_I_3"/>
    <property type="match status" value="1"/>
</dbReference>
<dbReference type="PRINTS" id="PR00727">
    <property type="entry name" value="LEADERPTASE"/>
</dbReference>
<feature type="domain" description="Peptidase S26" evidence="8">
    <location>
        <begin position="14"/>
        <end position="129"/>
    </location>
</feature>
<dbReference type="Proteomes" id="UP000002357">
    <property type="component" value="Plasmid pSCL4"/>
</dbReference>
<evidence type="ECO:0000313" key="9">
    <source>
        <dbReference type="EMBL" id="EFG04239.2"/>
    </source>
</evidence>
<dbReference type="InterPro" id="IPR019533">
    <property type="entry name" value="Peptidase_S26"/>
</dbReference>
<evidence type="ECO:0000313" key="10">
    <source>
        <dbReference type="Proteomes" id="UP000002357"/>
    </source>
</evidence>
<dbReference type="PANTHER" id="PTHR43390:SF1">
    <property type="entry name" value="CHLOROPLAST PROCESSING PEPTIDASE"/>
    <property type="match status" value="1"/>
</dbReference>
<dbReference type="GO" id="GO:0006465">
    <property type="term" value="P:signal peptide processing"/>
    <property type="evidence" value="ECO:0007669"/>
    <property type="project" value="InterPro"/>
</dbReference>
<keyword evidence="10" id="KW-1185">Reference proteome</keyword>
<feature type="compositionally biased region" description="Low complexity" evidence="7">
    <location>
        <begin position="87"/>
        <end position="101"/>
    </location>
</feature>
<dbReference type="GeneID" id="93733865"/>
<dbReference type="Pfam" id="PF10502">
    <property type="entry name" value="Peptidase_S26"/>
    <property type="match status" value="2"/>
</dbReference>
<evidence type="ECO:0000256" key="6">
    <source>
        <dbReference type="PIRSR" id="PIRSR600223-1"/>
    </source>
</evidence>
<evidence type="ECO:0000256" key="5">
    <source>
        <dbReference type="ARBA" id="ARBA00022801"/>
    </source>
</evidence>
<geneLocation type="plasmid" evidence="9 10">
    <name>pSCL4</name>
</geneLocation>
<accession>B5GN76</accession>
<dbReference type="EMBL" id="CM000914">
    <property type="protein sequence ID" value="EFG04239.2"/>
    <property type="molecule type" value="Genomic_DNA"/>
</dbReference>
<feature type="active site" evidence="6">
    <location>
        <position position="119"/>
    </location>
</feature>
<dbReference type="KEGG" id="sclf:BB341_27985"/>
<sequence length="196" mass="20516">MSAPLVMAVVAAVATTLPVAAALVLRRRFAVVTVAGASMEPSYRSGDRVLIRRLSPSRRAPGPMAGRVVVVARRPPSGAPPLGALLPDARPSDGPAADVPGPGVPEPGAPLSARRWMIKRVAASPGDPVPAGLGPALTREAGRPVPKDRYIVLGDNTDHSHDSRHTGFVERADILGVAVRRLTPRTPRATSSPRRR</sequence>
<keyword evidence="5" id="KW-0378">Hydrolase</keyword>
<dbReference type="RefSeq" id="WP_003953195.1">
    <property type="nucleotide sequence ID" value="NZ_CM000914.1"/>
</dbReference>
<protein>
    <recommendedName>
        <fullName evidence="4">signal peptidase I</fullName>
        <ecNumber evidence="4">3.4.21.89</ecNumber>
    </recommendedName>
</protein>
<dbReference type="OrthoDB" id="5518017at2"/>
<dbReference type="InterPro" id="IPR000223">
    <property type="entry name" value="Pept_S26A_signal_pept_1"/>
</dbReference>
<evidence type="ECO:0000256" key="2">
    <source>
        <dbReference type="ARBA" id="ARBA00004401"/>
    </source>
</evidence>
<comment type="catalytic activity">
    <reaction evidence="1">
        <text>Cleavage of hydrophobic, N-terminal signal or leader sequences from secreted and periplasmic proteins.</text>
        <dbReference type="EC" id="3.4.21.89"/>
    </reaction>
</comment>
<dbReference type="Gene3D" id="2.10.109.10">
    <property type="entry name" value="Umud Fragment, subunit A"/>
    <property type="match status" value="1"/>
</dbReference>
<proteinExistence type="inferred from homology"/>
<comment type="subcellular location">
    <subcellularLocation>
        <location evidence="2">Cell membrane</location>
        <topology evidence="2">Single-pass type II membrane protein</topology>
    </subcellularLocation>
</comment>
<dbReference type="CDD" id="cd06530">
    <property type="entry name" value="S26_SPase_I"/>
    <property type="match status" value="1"/>
</dbReference>
<dbReference type="eggNOG" id="COG0681">
    <property type="taxonomic scope" value="Bacteria"/>
</dbReference>
<organism evidence="9 10">
    <name type="scientific">Streptomyces clavuligerus</name>
    <dbReference type="NCBI Taxonomy" id="1901"/>
    <lineage>
        <taxon>Bacteria</taxon>
        <taxon>Bacillati</taxon>
        <taxon>Actinomycetota</taxon>
        <taxon>Actinomycetes</taxon>
        <taxon>Kitasatosporales</taxon>
        <taxon>Streptomycetaceae</taxon>
        <taxon>Streptomyces</taxon>
    </lineage>
</organism>
<dbReference type="PANTHER" id="PTHR43390">
    <property type="entry name" value="SIGNAL PEPTIDASE I"/>
    <property type="match status" value="1"/>
</dbReference>
<dbReference type="InterPro" id="IPR036286">
    <property type="entry name" value="LexA/Signal_pep-like_sf"/>
</dbReference>
<dbReference type="GO" id="GO:0004252">
    <property type="term" value="F:serine-type endopeptidase activity"/>
    <property type="evidence" value="ECO:0007669"/>
    <property type="project" value="InterPro"/>
</dbReference>
<reference evidence="9 10" key="1">
    <citation type="journal article" date="2010" name="Genome Biol. Evol.">
        <title>The sequence of a 1.8-mb bacterial linear plasmid reveals a rich evolutionary reservoir of secondary metabolic pathways.</title>
        <authorList>
            <person name="Medema M.H."/>
            <person name="Trefzer A."/>
            <person name="Kovalchuk A."/>
            <person name="van den Berg M."/>
            <person name="Mueller U."/>
            <person name="Heijne W."/>
            <person name="Wu L."/>
            <person name="Alam M.T."/>
            <person name="Ronning C.M."/>
            <person name="Nierman W.C."/>
            <person name="Bovenberg R.A.L."/>
            <person name="Breitling R."/>
            <person name="Takano E."/>
        </authorList>
    </citation>
    <scope>NUCLEOTIDE SEQUENCE [LARGE SCALE GENOMIC DNA]</scope>
    <source>
        <strain evidence="10">ATCC 27064 / DSM 738 / JCM 4710 / NBRC 13307 / NCIMB 12785 / NRRL 3585 / VKM Ac-602</strain>
        <plasmid evidence="9">pSCL4</plasmid>
    </source>
</reference>
<gene>
    <name evidence="9" type="ORF">SCLAV_p0752</name>
</gene>
<feature type="domain" description="Peptidase S26" evidence="8">
    <location>
        <begin position="140"/>
        <end position="179"/>
    </location>
</feature>
<feature type="region of interest" description="Disordered" evidence="7">
    <location>
        <begin position="87"/>
        <end position="108"/>
    </location>
</feature>
<keyword evidence="9" id="KW-0614">Plasmid</keyword>
<comment type="similarity">
    <text evidence="3">Belongs to the peptidase S26 family.</text>
</comment>
<dbReference type="GO" id="GO:0009003">
    <property type="term" value="F:signal peptidase activity"/>
    <property type="evidence" value="ECO:0007669"/>
    <property type="project" value="UniProtKB-EC"/>
</dbReference>
<evidence type="ECO:0000256" key="1">
    <source>
        <dbReference type="ARBA" id="ARBA00000677"/>
    </source>
</evidence>
<name>B5GN76_STRCL</name>
<evidence type="ECO:0000256" key="7">
    <source>
        <dbReference type="SAM" id="MobiDB-lite"/>
    </source>
</evidence>
<dbReference type="GO" id="GO:0005886">
    <property type="term" value="C:plasma membrane"/>
    <property type="evidence" value="ECO:0007669"/>
    <property type="project" value="UniProtKB-SubCell"/>
</dbReference>
<dbReference type="AlphaFoldDB" id="B5GN76"/>
<evidence type="ECO:0000256" key="3">
    <source>
        <dbReference type="ARBA" id="ARBA00009370"/>
    </source>
</evidence>
<dbReference type="SUPFAM" id="SSF51306">
    <property type="entry name" value="LexA/Signal peptidase"/>
    <property type="match status" value="1"/>
</dbReference>